<proteinExistence type="predicted"/>
<protein>
    <submittedName>
        <fullName evidence="1">Uncharacterized protein</fullName>
    </submittedName>
</protein>
<accession>A0ABQ3B049</accession>
<evidence type="ECO:0000313" key="2">
    <source>
        <dbReference type="Proteomes" id="UP000600946"/>
    </source>
</evidence>
<gene>
    <name evidence="1" type="ORF">GCM10010326_75120</name>
</gene>
<dbReference type="Proteomes" id="UP000600946">
    <property type="component" value="Unassembled WGS sequence"/>
</dbReference>
<reference evidence="2" key="1">
    <citation type="journal article" date="2019" name="Int. J. Syst. Evol. Microbiol.">
        <title>The Global Catalogue of Microorganisms (GCM) 10K type strain sequencing project: providing services to taxonomists for standard genome sequencing and annotation.</title>
        <authorList>
            <consortium name="The Broad Institute Genomics Platform"/>
            <consortium name="The Broad Institute Genome Sequencing Center for Infectious Disease"/>
            <person name="Wu L."/>
            <person name="Ma J."/>
        </authorList>
    </citation>
    <scope>NUCLEOTIDE SEQUENCE [LARGE SCALE GENOMIC DNA]</scope>
    <source>
        <strain evidence="2">JCM 4594</strain>
    </source>
</reference>
<comment type="caution">
    <text evidence="1">The sequence shown here is derived from an EMBL/GenBank/DDBJ whole genome shotgun (WGS) entry which is preliminary data.</text>
</comment>
<name>A0ABQ3B049_9ACTN</name>
<keyword evidence="2" id="KW-1185">Reference proteome</keyword>
<sequence>MPEFNPKKFPARCGEVLTEMRSQQFEWVEGHLTPGNGFATSLALPSRSCVLGAPDPSSALRGAGSGRPCAARPG</sequence>
<dbReference type="EMBL" id="BMUU01000022">
    <property type="protein sequence ID" value="GGY69819.1"/>
    <property type="molecule type" value="Genomic_DNA"/>
</dbReference>
<evidence type="ECO:0000313" key="1">
    <source>
        <dbReference type="EMBL" id="GGY69819.1"/>
    </source>
</evidence>
<organism evidence="1 2">
    <name type="scientific">Streptomyces xanthochromogenes</name>
    <dbReference type="NCBI Taxonomy" id="67384"/>
    <lineage>
        <taxon>Bacteria</taxon>
        <taxon>Bacillati</taxon>
        <taxon>Actinomycetota</taxon>
        <taxon>Actinomycetes</taxon>
        <taxon>Kitasatosporales</taxon>
        <taxon>Streptomycetaceae</taxon>
        <taxon>Streptomyces</taxon>
    </lineage>
</organism>